<dbReference type="OrthoDB" id="7305455at2"/>
<keyword evidence="2" id="KW-1185">Reference proteome</keyword>
<dbReference type="Proteomes" id="UP000280346">
    <property type="component" value="Unassembled WGS sequence"/>
</dbReference>
<organism evidence="1 2">
    <name type="scientific">Azospirillum doebereinerae</name>
    <dbReference type="NCBI Taxonomy" id="92933"/>
    <lineage>
        <taxon>Bacteria</taxon>
        <taxon>Pseudomonadati</taxon>
        <taxon>Pseudomonadota</taxon>
        <taxon>Alphaproteobacteria</taxon>
        <taxon>Rhodospirillales</taxon>
        <taxon>Azospirillaceae</taxon>
        <taxon>Azospirillum</taxon>
    </lineage>
</organism>
<evidence type="ECO:0000313" key="2">
    <source>
        <dbReference type="Proteomes" id="UP000280346"/>
    </source>
</evidence>
<name>A0A3S0WVJ9_9PROT</name>
<sequence length="111" mass="11804">MANKLRMNVTVKVSKTVTLRPGAIVEVESREDENAVALVARGFASWVGEGEADTAPEVPVDRILAAIGKLDPENPAHFTKAGKPEVKALSDLLGVEITAKQRDDAWAAVQG</sequence>
<gene>
    <name evidence="1" type="ORF">EJ913_27065</name>
</gene>
<protein>
    <submittedName>
        <fullName evidence="1">Uncharacterized protein</fullName>
    </submittedName>
</protein>
<proteinExistence type="predicted"/>
<evidence type="ECO:0000313" key="1">
    <source>
        <dbReference type="EMBL" id="RUQ63987.1"/>
    </source>
</evidence>
<comment type="caution">
    <text evidence="1">The sequence shown here is derived from an EMBL/GenBank/DDBJ whole genome shotgun (WGS) entry which is preliminary data.</text>
</comment>
<reference evidence="1 2" key="1">
    <citation type="submission" date="2018-12" db="EMBL/GenBank/DDBJ databases">
        <authorList>
            <person name="Yang Y."/>
        </authorList>
    </citation>
    <scope>NUCLEOTIDE SEQUENCE [LARGE SCALE GENOMIC DNA]</scope>
    <source>
        <strain evidence="1 2">GSF71</strain>
    </source>
</reference>
<dbReference type="EMBL" id="RZIJ01000031">
    <property type="protein sequence ID" value="RUQ63987.1"/>
    <property type="molecule type" value="Genomic_DNA"/>
</dbReference>
<dbReference type="AlphaFoldDB" id="A0A3S0WVJ9"/>
<accession>A0A3S0WVJ9</accession>
<dbReference type="RefSeq" id="WP_127003811.1">
    <property type="nucleotide sequence ID" value="NZ_JBNPXW010000008.1"/>
</dbReference>